<organism evidence="1 2">
    <name type="scientific">Spirodela intermedia</name>
    <name type="common">Intermediate duckweed</name>
    <dbReference type="NCBI Taxonomy" id="51605"/>
    <lineage>
        <taxon>Eukaryota</taxon>
        <taxon>Viridiplantae</taxon>
        <taxon>Streptophyta</taxon>
        <taxon>Embryophyta</taxon>
        <taxon>Tracheophyta</taxon>
        <taxon>Spermatophyta</taxon>
        <taxon>Magnoliopsida</taxon>
        <taxon>Liliopsida</taxon>
        <taxon>Araceae</taxon>
        <taxon>Lemnoideae</taxon>
        <taxon>Spirodela</taxon>
    </lineage>
</organism>
<protein>
    <submittedName>
        <fullName evidence="1">Uncharacterized protein</fullName>
    </submittedName>
</protein>
<evidence type="ECO:0000313" key="2">
    <source>
        <dbReference type="Proteomes" id="UP000663760"/>
    </source>
</evidence>
<evidence type="ECO:0000313" key="1">
    <source>
        <dbReference type="EMBL" id="CAA7394457.1"/>
    </source>
</evidence>
<name>A0A7I8K9L1_SPIIN</name>
<keyword evidence="2" id="KW-1185">Reference proteome</keyword>
<gene>
    <name evidence="1" type="ORF">SI8410_04005118</name>
</gene>
<proteinExistence type="predicted"/>
<reference evidence="1" key="1">
    <citation type="submission" date="2020-02" db="EMBL/GenBank/DDBJ databases">
        <authorList>
            <person name="Scholz U."/>
            <person name="Mascher M."/>
            <person name="Fiebig A."/>
        </authorList>
    </citation>
    <scope>NUCLEOTIDE SEQUENCE</scope>
</reference>
<accession>A0A7I8K9L1</accession>
<dbReference type="EMBL" id="LR746267">
    <property type="protein sequence ID" value="CAA7394457.1"/>
    <property type="molecule type" value="Genomic_DNA"/>
</dbReference>
<sequence length="106" mass="11557">MLQTTCQLATAVETASNLEGSGNSMGLTLCGGPQRAVRFMSGGILKTRSWKMALDLVEFMVGGSKEPFLQQKGIFPIWSSSTRSGGRSAMTGRRWQLRTAAKSRLW</sequence>
<dbReference type="Proteomes" id="UP000663760">
    <property type="component" value="Chromosome 4"/>
</dbReference>
<dbReference type="AlphaFoldDB" id="A0A7I8K9L1"/>